<name>A0A369QN09_9BACT</name>
<protein>
    <submittedName>
        <fullName evidence="1">Uncharacterized protein</fullName>
    </submittedName>
</protein>
<organism evidence="1 2">
    <name type="scientific">Adhaeribacter pallidiroseus</name>
    <dbReference type="NCBI Taxonomy" id="2072847"/>
    <lineage>
        <taxon>Bacteria</taxon>
        <taxon>Pseudomonadati</taxon>
        <taxon>Bacteroidota</taxon>
        <taxon>Cytophagia</taxon>
        <taxon>Cytophagales</taxon>
        <taxon>Hymenobacteraceae</taxon>
        <taxon>Adhaeribacter</taxon>
    </lineage>
</organism>
<reference evidence="1 2" key="1">
    <citation type="submission" date="2018-04" db="EMBL/GenBank/DDBJ databases">
        <title>Adhaeribacter sp. HMF7616 genome sequencing and assembly.</title>
        <authorList>
            <person name="Kang H."/>
            <person name="Kang J."/>
            <person name="Cha I."/>
            <person name="Kim H."/>
            <person name="Joh K."/>
        </authorList>
    </citation>
    <scope>NUCLEOTIDE SEQUENCE [LARGE SCALE GENOMIC DNA]</scope>
    <source>
        <strain evidence="1 2">HMF7616</strain>
    </source>
</reference>
<dbReference type="AlphaFoldDB" id="A0A369QN09"/>
<dbReference type="Proteomes" id="UP000253919">
    <property type="component" value="Unassembled WGS sequence"/>
</dbReference>
<dbReference type="EMBL" id="QASA01000001">
    <property type="protein sequence ID" value="RDC65712.1"/>
    <property type="molecule type" value="Genomic_DNA"/>
</dbReference>
<comment type="caution">
    <text evidence="1">The sequence shown here is derived from an EMBL/GenBank/DDBJ whole genome shotgun (WGS) entry which is preliminary data.</text>
</comment>
<accession>A0A369QN09</accession>
<sequence length="54" mass="6360">MLRVVVVDDEPLALEVLEGYLKKQAVFRLLPYLVVPGKLYNTSKIKKQMYYSWI</sequence>
<dbReference type="RefSeq" id="WP_233507692.1">
    <property type="nucleotide sequence ID" value="NZ_QASA01000001.1"/>
</dbReference>
<keyword evidence="2" id="KW-1185">Reference proteome</keyword>
<evidence type="ECO:0000313" key="1">
    <source>
        <dbReference type="EMBL" id="RDC65712.1"/>
    </source>
</evidence>
<gene>
    <name evidence="1" type="ORF">AHMF7616_04342</name>
</gene>
<proteinExistence type="predicted"/>
<evidence type="ECO:0000313" key="2">
    <source>
        <dbReference type="Proteomes" id="UP000253919"/>
    </source>
</evidence>